<protein>
    <submittedName>
        <fullName evidence="3">Two pore domain potassium channel family protein</fullName>
    </submittedName>
</protein>
<feature type="domain" description="Potassium channel" evidence="2">
    <location>
        <begin position="61"/>
        <end position="133"/>
    </location>
</feature>
<feature type="transmembrane region" description="Helical" evidence="1">
    <location>
        <begin position="108"/>
        <end position="129"/>
    </location>
</feature>
<keyword evidence="1" id="KW-0812">Transmembrane</keyword>
<dbReference type="GO" id="GO:0034220">
    <property type="term" value="P:monoatomic ion transmembrane transport"/>
    <property type="evidence" value="ECO:0007669"/>
    <property type="project" value="UniProtKB-KW"/>
</dbReference>
<dbReference type="EMBL" id="JAABNR010000011">
    <property type="protein sequence ID" value="NBZ88417.1"/>
    <property type="molecule type" value="Genomic_DNA"/>
</dbReference>
<keyword evidence="1" id="KW-1133">Transmembrane helix</keyword>
<gene>
    <name evidence="3" type="ORF">GV832_12565</name>
</gene>
<dbReference type="SUPFAM" id="SSF81324">
    <property type="entry name" value="Voltage-gated potassium channels"/>
    <property type="match status" value="1"/>
</dbReference>
<dbReference type="Gene3D" id="1.10.287.70">
    <property type="match status" value="1"/>
</dbReference>
<comment type="caution">
    <text evidence="3">The sequence shown here is derived from an EMBL/GenBank/DDBJ whole genome shotgun (WGS) entry which is preliminary data.</text>
</comment>
<reference evidence="3" key="1">
    <citation type="submission" date="2020-01" db="EMBL/GenBank/DDBJ databases">
        <authorList>
            <person name="Chen W.-M."/>
        </authorList>
    </citation>
    <scope>NUCLEOTIDE SEQUENCE</scope>
    <source>
        <strain evidence="3">CYK-10</strain>
    </source>
</reference>
<evidence type="ECO:0000313" key="3">
    <source>
        <dbReference type="EMBL" id="NBZ88417.1"/>
    </source>
</evidence>
<name>A0AAE5BVN4_9RHOB</name>
<keyword evidence="1" id="KW-0472">Membrane</keyword>
<dbReference type="InterPro" id="IPR013099">
    <property type="entry name" value="K_chnl_dom"/>
</dbReference>
<keyword evidence="4" id="KW-1185">Reference proteome</keyword>
<keyword evidence="3" id="KW-0406">Ion transport</keyword>
<evidence type="ECO:0000313" key="4">
    <source>
        <dbReference type="Proteomes" id="UP001193501"/>
    </source>
</evidence>
<dbReference type="Proteomes" id="UP001193501">
    <property type="component" value="Unassembled WGS sequence"/>
</dbReference>
<accession>A0AAE5BVN4</accession>
<evidence type="ECO:0000259" key="2">
    <source>
        <dbReference type="Pfam" id="PF07885"/>
    </source>
</evidence>
<evidence type="ECO:0000256" key="1">
    <source>
        <dbReference type="SAM" id="Phobius"/>
    </source>
</evidence>
<proteinExistence type="predicted"/>
<dbReference type="AlphaFoldDB" id="A0AAE5BVN4"/>
<keyword evidence="3" id="KW-0407">Ion channel</keyword>
<organism evidence="3 4">
    <name type="scientific">Stagnihabitans tardus</name>
    <dbReference type="NCBI Taxonomy" id="2699202"/>
    <lineage>
        <taxon>Bacteria</taxon>
        <taxon>Pseudomonadati</taxon>
        <taxon>Pseudomonadota</taxon>
        <taxon>Alphaproteobacteria</taxon>
        <taxon>Rhodobacterales</taxon>
        <taxon>Paracoccaceae</taxon>
        <taxon>Stagnihabitans</taxon>
    </lineage>
</organism>
<keyword evidence="3" id="KW-0813">Transport</keyword>
<feature type="transmembrane region" description="Helical" evidence="1">
    <location>
        <begin position="12"/>
        <end position="34"/>
    </location>
</feature>
<dbReference type="RefSeq" id="WP_168775235.1">
    <property type="nucleotide sequence ID" value="NZ_JAABNR010000011.1"/>
</dbReference>
<dbReference type="Pfam" id="PF07885">
    <property type="entry name" value="Ion_trans_2"/>
    <property type="match status" value="1"/>
</dbReference>
<feature type="transmembrane region" description="Helical" evidence="1">
    <location>
        <begin position="46"/>
        <end position="69"/>
    </location>
</feature>
<sequence>MIVQIAVGTGLLLINILMAAVAAMALEVLFVRLHPWLMREPHRPKLVALLAGVSLWVLGVITCGTWIWAMAYDWLGAFDNIEDALYFSLVAYTTLGLGDIVPAPEWRILAGMEAANGFLNFGLLTALLIEAFRQIRLGQVEQSRRIR</sequence>